<evidence type="ECO:0000256" key="8">
    <source>
        <dbReference type="ARBA" id="ARBA00034120"/>
    </source>
</evidence>
<dbReference type="PANTHER" id="PTHR34047:SF7">
    <property type="entry name" value="RNA-DIRECTED DNA POLYMERASE"/>
    <property type="match status" value="1"/>
</dbReference>
<evidence type="ECO:0000256" key="6">
    <source>
        <dbReference type="ARBA" id="ARBA00022918"/>
    </source>
</evidence>
<dbReference type="AlphaFoldDB" id="A0AAX1PN15"/>
<dbReference type="InterPro" id="IPR000123">
    <property type="entry name" value="Reverse_transcriptase_msDNA"/>
</dbReference>
<keyword evidence="5" id="KW-0460">Magnesium</keyword>
<dbReference type="RefSeq" id="WP_111587450.1">
    <property type="nucleotide sequence ID" value="NZ_CAWNWF010000001.1"/>
</dbReference>
<evidence type="ECO:0000256" key="2">
    <source>
        <dbReference type="ARBA" id="ARBA00022679"/>
    </source>
</evidence>
<dbReference type="GO" id="GO:0003723">
    <property type="term" value="F:RNA binding"/>
    <property type="evidence" value="ECO:0007669"/>
    <property type="project" value="InterPro"/>
</dbReference>
<dbReference type="SUPFAM" id="SSF56672">
    <property type="entry name" value="DNA/RNA polymerases"/>
    <property type="match status" value="1"/>
</dbReference>
<dbReference type="InterPro" id="IPR051083">
    <property type="entry name" value="GrpII_Intron_Splice-Mob/Def"/>
</dbReference>
<evidence type="ECO:0000313" key="12">
    <source>
        <dbReference type="Proteomes" id="UP000249422"/>
    </source>
</evidence>
<dbReference type="GO" id="GO:0051607">
    <property type="term" value="P:defense response to virus"/>
    <property type="evidence" value="ECO:0007669"/>
    <property type="project" value="UniProtKB-KW"/>
</dbReference>
<dbReference type="GO" id="GO:0046872">
    <property type="term" value="F:metal ion binding"/>
    <property type="evidence" value="ECO:0007669"/>
    <property type="project" value="UniProtKB-KW"/>
</dbReference>
<gene>
    <name evidence="11" type="ORF">DEU50_101239</name>
</gene>
<dbReference type="GO" id="GO:0003964">
    <property type="term" value="F:RNA-directed DNA polymerase activity"/>
    <property type="evidence" value="ECO:0007669"/>
    <property type="project" value="UniProtKB-KW"/>
</dbReference>
<dbReference type="CDD" id="cd03487">
    <property type="entry name" value="RT_Bac_retron_II"/>
    <property type="match status" value="1"/>
</dbReference>
<dbReference type="EMBL" id="QLLM01000001">
    <property type="protein sequence ID" value="RAJ09509.1"/>
    <property type="molecule type" value="Genomic_DNA"/>
</dbReference>
<evidence type="ECO:0000259" key="10">
    <source>
        <dbReference type="PROSITE" id="PS50878"/>
    </source>
</evidence>
<dbReference type="InterPro" id="IPR043502">
    <property type="entry name" value="DNA/RNA_pol_sf"/>
</dbReference>
<dbReference type="PANTHER" id="PTHR34047">
    <property type="entry name" value="NUCLEAR INTRON MATURASE 1, MITOCHONDRIAL-RELATED"/>
    <property type="match status" value="1"/>
</dbReference>
<dbReference type="PROSITE" id="PS50878">
    <property type="entry name" value="RT_POL"/>
    <property type="match status" value="1"/>
</dbReference>
<dbReference type="PRINTS" id="PR00866">
    <property type="entry name" value="RNADNAPOLMS"/>
</dbReference>
<comment type="caution">
    <text evidence="11">The sequence shown here is derived from an EMBL/GenBank/DDBJ whole genome shotgun (WGS) entry which is preliminary data.</text>
</comment>
<feature type="domain" description="Reverse transcriptase" evidence="10">
    <location>
        <begin position="1"/>
        <end position="284"/>
    </location>
</feature>
<proteinExistence type="inferred from homology"/>
<evidence type="ECO:0000313" key="11">
    <source>
        <dbReference type="EMBL" id="RAJ09509.1"/>
    </source>
</evidence>
<name>A0AAX1PN15_AERSA</name>
<comment type="similarity">
    <text evidence="8">Belongs to the bacterial reverse transcriptase family.</text>
</comment>
<keyword evidence="4" id="KW-0479">Metal-binding</keyword>
<dbReference type="Proteomes" id="UP000249422">
    <property type="component" value="Unassembled WGS sequence"/>
</dbReference>
<evidence type="ECO:0000256" key="3">
    <source>
        <dbReference type="ARBA" id="ARBA00022695"/>
    </source>
</evidence>
<keyword evidence="2" id="KW-0808">Transferase</keyword>
<dbReference type="EC" id="2.7.7.49" evidence="1"/>
<keyword evidence="6 11" id="KW-0695">RNA-directed DNA polymerase</keyword>
<dbReference type="Pfam" id="PF00078">
    <property type="entry name" value="RVT_1"/>
    <property type="match status" value="1"/>
</dbReference>
<evidence type="ECO:0000256" key="9">
    <source>
        <dbReference type="ARBA" id="ARBA00048173"/>
    </source>
</evidence>
<evidence type="ECO:0000256" key="7">
    <source>
        <dbReference type="ARBA" id="ARBA00023118"/>
    </source>
</evidence>
<dbReference type="InterPro" id="IPR053543">
    <property type="entry name" value="Bacterial_RT"/>
</dbReference>
<comment type="catalytic activity">
    <reaction evidence="9">
        <text>DNA(n) + a 2'-deoxyribonucleoside 5'-triphosphate = DNA(n+1) + diphosphate</text>
        <dbReference type="Rhea" id="RHEA:22508"/>
        <dbReference type="Rhea" id="RHEA-COMP:17339"/>
        <dbReference type="Rhea" id="RHEA-COMP:17340"/>
        <dbReference type="ChEBI" id="CHEBI:33019"/>
        <dbReference type="ChEBI" id="CHEBI:61560"/>
        <dbReference type="ChEBI" id="CHEBI:173112"/>
        <dbReference type="EC" id="2.7.7.49"/>
    </reaction>
</comment>
<dbReference type="InterPro" id="IPR000477">
    <property type="entry name" value="RT_dom"/>
</dbReference>
<keyword evidence="7" id="KW-0051">Antiviral defense</keyword>
<accession>A0AAX1PN15</accession>
<protein>
    <recommendedName>
        <fullName evidence="1">RNA-directed DNA polymerase</fullName>
        <ecNumber evidence="1">2.7.7.49</ecNumber>
    </recommendedName>
</protein>
<evidence type="ECO:0000256" key="1">
    <source>
        <dbReference type="ARBA" id="ARBA00012493"/>
    </source>
</evidence>
<dbReference type="NCBIfam" id="NF038237">
    <property type="entry name" value="retron_Ec67_fus"/>
    <property type="match status" value="1"/>
</dbReference>
<reference evidence="11 12" key="1">
    <citation type="submission" date="2018-06" db="EMBL/GenBank/DDBJ databases">
        <title>Freshwater and sediment microbial communities from various areas in North America, analyzing microbe dynamics in response to fracking.</title>
        <authorList>
            <person name="Lamendella R."/>
        </authorList>
    </citation>
    <scope>NUCLEOTIDE SEQUENCE [LARGE SCALE GENOMIC DNA]</scope>
    <source>
        <strain evidence="11 12">17</strain>
    </source>
</reference>
<evidence type="ECO:0000256" key="4">
    <source>
        <dbReference type="ARBA" id="ARBA00022723"/>
    </source>
</evidence>
<sequence>MSRLQELKKATTKPDLAKLLGIKPTMLTYCLYILKTENQYAQFNIPKKNGGERTINAPTGILKSIQSLLSKLLLDCLDEINHKKFPKSELAREVARNSKVLKIKCSNALIKQPSLSHGFERKRSIITNAMMHIGRKNVFNMDLENFFGSFNFGRVRGFFIKNKHFELNDEIATVIAKIACHNNELPQGSPCSPVITNLIFHSLDINLAKLASKNSCVYTRYADDITFSSREKELPKDIAHEDNGEFVLSKKLRYEITRSGFIVNDKKTRNQHKDSRQEVTGLIVNKKPNTKKEYWRTVRAQCNSLFKTGVFTEIENGKAIPGSINRLEGKLNFIDQIDHYNRLRQAPPLNPKYQPKKEAIKNGQAKLRRYLHSGREDTFSKFLFYRLFYANELPTILTEGKTDNVYLKSAIHMLAKNYPQLSSEKTDKSPYKLLLRFVEYTERTKYLLELYGGTDYLKDFIIGYKQHLKFYKAPRPEKPVIIFVDNDTGPKDLINYVNKIDGKEISPSTEVDIRSSEFVHIFYNLYLVLTPKDNNINTDIEYFFTEKDRLRQYKGKCFNIVSKRDLDNDLSKEAFATHVIHANKKDIDFSGFTGMLDRIVKVLKHYDSIK</sequence>
<organism evidence="11 12">
    <name type="scientific">Aeromonas salmonicida</name>
    <dbReference type="NCBI Taxonomy" id="645"/>
    <lineage>
        <taxon>Bacteria</taxon>
        <taxon>Pseudomonadati</taxon>
        <taxon>Pseudomonadota</taxon>
        <taxon>Gammaproteobacteria</taxon>
        <taxon>Aeromonadales</taxon>
        <taxon>Aeromonadaceae</taxon>
        <taxon>Aeromonas</taxon>
    </lineage>
</organism>
<keyword evidence="3" id="KW-0548">Nucleotidyltransferase</keyword>
<evidence type="ECO:0000256" key="5">
    <source>
        <dbReference type="ARBA" id="ARBA00022842"/>
    </source>
</evidence>